<comment type="caution">
    <text evidence="2">The sequence shown here is derived from an EMBL/GenBank/DDBJ whole genome shotgun (WGS) entry which is preliminary data.</text>
</comment>
<feature type="transmembrane region" description="Helical" evidence="1">
    <location>
        <begin position="6"/>
        <end position="29"/>
    </location>
</feature>
<dbReference type="AlphaFoldDB" id="A0A399N5T4"/>
<feature type="transmembrane region" description="Helical" evidence="1">
    <location>
        <begin position="50"/>
        <end position="69"/>
    </location>
</feature>
<organism evidence="2 3">
    <name type="scientific">Clavibacter michiganensis</name>
    <dbReference type="NCBI Taxonomy" id="28447"/>
    <lineage>
        <taxon>Bacteria</taxon>
        <taxon>Bacillati</taxon>
        <taxon>Actinomycetota</taxon>
        <taxon>Actinomycetes</taxon>
        <taxon>Micrococcales</taxon>
        <taxon>Microbacteriaceae</taxon>
        <taxon>Clavibacter</taxon>
    </lineage>
</organism>
<sequence length="103" mass="9771">ASSGVPLGSVLTAVAVAALLAAVLLAPALRRADDEDPAAGRAGVARLARSGIDLALLVLAGLGIAQLVAYRSASASGGEGAPTGLDPVLVAAPVVVLVAVAAL</sequence>
<keyword evidence="1" id="KW-0472">Membrane</keyword>
<accession>A0A399N5T4</accession>
<reference evidence="2 3" key="1">
    <citation type="submission" date="2018-08" db="EMBL/GenBank/DDBJ databases">
        <title>Genome Sequence of Clavibacter michiganensis Subspecies type strains, and the Atypical Peach-Colored Strains Isolated from Tomato.</title>
        <authorList>
            <person name="Osdaghi E."/>
            <person name="Portier P."/>
            <person name="Briand M."/>
            <person name="Jacques M.-A."/>
        </authorList>
    </citation>
    <scope>NUCLEOTIDE SEQUENCE [LARGE SCALE GENOMIC DNA]</scope>
    <source>
        <strain evidence="2 3">CFBP 7493</strain>
    </source>
</reference>
<dbReference type="RefSeq" id="WP_182480839.1">
    <property type="nucleotide sequence ID" value="NZ_QWEC01000755.1"/>
</dbReference>
<evidence type="ECO:0000313" key="3">
    <source>
        <dbReference type="Proteomes" id="UP000266298"/>
    </source>
</evidence>
<dbReference type="Proteomes" id="UP000266298">
    <property type="component" value="Unassembled WGS sequence"/>
</dbReference>
<evidence type="ECO:0000256" key="1">
    <source>
        <dbReference type="SAM" id="Phobius"/>
    </source>
</evidence>
<keyword evidence="1" id="KW-0812">Transmembrane</keyword>
<evidence type="ECO:0000313" key="2">
    <source>
        <dbReference type="EMBL" id="RII89443.1"/>
    </source>
</evidence>
<keyword evidence="1" id="KW-1133">Transmembrane helix</keyword>
<name>A0A399N5T4_9MICO</name>
<feature type="non-terminal residue" evidence="2">
    <location>
        <position position="103"/>
    </location>
</feature>
<protein>
    <submittedName>
        <fullName evidence="2">Uncharacterized protein</fullName>
    </submittedName>
</protein>
<gene>
    <name evidence="2" type="ORF">DZF96_18015</name>
</gene>
<proteinExistence type="predicted"/>
<dbReference type="EMBL" id="QWEC01000755">
    <property type="protein sequence ID" value="RII89443.1"/>
    <property type="molecule type" value="Genomic_DNA"/>
</dbReference>
<feature type="non-terminal residue" evidence="2">
    <location>
        <position position="1"/>
    </location>
</feature>
<feature type="transmembrane region" description="Helical" evidence="1">
    <location>
        <begin position="81"/>
        <end position="102"/>
    </location>
</feature>